<keyword evidence="1" id="KW-0732">Signal</keyword>
<feature type="signal peptide" evidence="1">
    <location>
        <begin position="1"/>
        <end position="27"/>
    </location>
</feature>
<dbReference type="PANTHER" id="PTHR42678">
    <property type="entry name" value="AMIDASE"/>
    <property type="match status" value="1"/>
</dbReference>
<dbReference type="SUPFAM" id="SSF75304">
    <property type="entry name" value="Amidase signature (AS) enzymes"/>
    <property type="match status" value="1"/>
</dbReference>
<feature type="chain" id="PRO_5002118415" description="Amidase domain-containing protein" evidence="1">
    <location>
        <begin position="28"/>
        <end position="135"/>
    </location>
</feature>
<sequence length="135" mass="14968">MAPRISWVLVPLAIAASLAWFAGDVHSPKTIPSSIDLLTLTARDVAELLNNQTFTSLQVTQEYLRRIDLDDRSGLGLHTMLEVTPRAIALHIASERDQERRKGIIRSPLHGVPVLLKASIIRQQRYACADSFSKG</sequence>
<name>A0A0B7KB88_BIOOC</name>
<evidence type="ECO:0000313" key="2">
    <source>
        <dbReference type="EMBL" id="CEO52180.1"/>
    </source>
</evidence>
<protein>
    <recommendedName>
        <fullName evidence="3">Amidase domain-containing protein</fullName>
    </recommendedName>
</protein>
<reference evidence="2" key="1">
    <citation type="submission" date="2015-01" db="EMBL/GenBank/DDBJ databases">
        <authorList>
            <person name="Durling Mikael"/>
        </authorList>
    </citation>
    <scope>NUCLEOTIDE SEQUENCE</scope>
</reference>
<dbReference type="PANTHER" id="PTHR42678:SF34">
    <property type="entry name" value="OS04G0183300 PROTEIN"/>
    <property type="match status" value="1"/>
</dbReference>
<dbReference type="InterPro" id="IPR036928">
    <property type="entry name" value="AS_sf"/>
</dbReference>
<organism evidence="2">
    <name type="scientific">Bionectria ochroleuca</name>
    <name type="common">Gliocladium roseum</name>
    <dbReference type="NCBI Taxonomy" id="29856"/>
    <lineage>
        <taxon>Eukaryota</taxon>
        <taxon>Fungi</taxon>
        <taxon>Dikarya</taxon>
        <taxon>Ascomycota</taxon>
        <taxon>Pezizomycotina</taxon>
        <taxon>Sordariomycetes</taxon>
        <taxon>Hypocreomycetidae</taxon>
        <taxon>Hypocreales</taxon>
        <taxon>Bionectriaceae</taxon>
        <taxon>Clonostachys</taxon>
    </lineage>
</organism>
<proteinExistence type="predicted"/>
<evidence type="ECO:0000256" key="1">
    <source>
        <dbReference type="SAM" id="SignalP"/>
    </source>
</evidence>
<gene>
    <name evidence="2" type="ORF">BN869_000008238_1</name>
</gene>
<dbReference type="AlphaFoldDB" id="A0A0B7KB88"/>
<accession>A0A0B7KB88</accession>
<dbReference type="EMBL" id="CDPU01000027">
    <property type="protein sequence ID" value="CEO52180.1"/>
    <property type="molecule type" value="Genomic_DNA"/>
</dbReference>
<dbReference type="Gene3D" id="3.90.1300.10">
    <property type="entry name" value="Amidase signature (AS) domain"/>
    <property type="match status" value="1"/>
</dbReference>
<evidence type="ECO:0008006" key="3">
    <source>
        <dbReference type="Google" id="ProtNLM"/>
    </source>
</evidence>